<name>A0A5C6CQZ2_9BACT</name>
<dbReference type="OrthoDB" id="224351at2"/>
<dbReference type="Proteomes" id="UP000316304">
    <property type="component" value="Unassembled WGS sequence"/>
</dbReference>
<dbReference type="EMBL" id="SJPT01000001">
    <property type="protein sequence ID" value="TWU26980.1"/>
    <property type="molecule type" value="Genomic_DNA"/>
</dbReference>
<evidence type="ECO:0008006" key="3">
    <source>
        <dbReference type="Google" id="ProtNLM"/>
    </source>
</evidence>
<sequence length="1027" mass="113271">MVAMLVFYSRNRLFLNSLRRGGGRLTIVAMLLSLGLSSLFSSQAFAQGEPAEDFLKRLRAAGYFDTALAYLDRLDQYPGVDPSLKDAVALEKAQTYIEAGVNARSATDRDQFFVDAESAIAEFLKNDSHPRVPEARLQLGKLQLVRANTLMMLNPDDAKKTAARESYISAAKTFDAIIENLRGKLKEMQGEKINADENPKLAEQRSQYRADFLEAKLNAGDARRLAATTYADPGKEGKTLLEEAIVHFKDLADNYDGYVTGAIAILHLGQTQKMLGQTEAALDSFLRMLEQPDADPLRESRFIATSGLTQIWLEKSPPEYAPAIERGQGLVDSLRPNERRTPAALQLKLDLAKAYLAKTKDTKDQKKPDLKRAETSGRQLLIEIEKFPGEHAEESAKLLAELGIDTSSPAELPKAEDPENLEEAFASARELFQLGEELRQAFTLLAEQKSDDPDRKKQLEDLEKQLNDTRYLAIETLRRGVTMIGRGADHETLNQAKHFYAVLLYQVGHYRDAAVVGGSLARTAPGTDVGLKGGLVALSSLQKLLAEVPQDQNVNLVSQLTAVGDFLTKTWPDDPQAAAAQGILIRLALQKDEWDQAKTLVAKMPAGPERASFERLMGQLLWNQSILARQAKNDDLANQLLGDSQAELTKGLAGITAGLIEAEGLHAALVLAKVYLRQGDDAKALATLDHETYGPVKLIAKVDEKDEAFRGDIFATELTTIVQRMTSDGSDPDALLKRATGAMDKLRKSYSGEEGQKRLTSIYISMAQSLKEELKTAPDAKKEKLIDAFRIFLSQIAETSKDPATLQWIVQTLVQLGEAAMSPTDGKASGRAKELLETSVTTYQQLVAQNPDVSLAVQFQLARAHRLLGQYKDSLDVLEKILLEKPTMLDAQVEAATAYEKWAGDLPDKFAPRAYQTALNGGRPGPNKQNTIWGWGKISKLTNGKEQFSEIFYDARYHIALSRFLWGRRAKDNSIMKRAETDITQVEGIYPELGGKEQRAKFDSLLRQIQKEIGVTVTGLSPLAPAS</sequence>
<dbReference type="RefSeq" id="WP_146593239.1">
    <property type="nucleotide sequence ID" value="NZ_SJPT01000001.1"/>
</dbReference>
<comment type="caution">
    <text evidence="1">The sequence shown here is derived from an EMBL/GenBank/DDBJ whole genome shotgun (WGS) entry which is preliminary data.</text>
</comment>
<evidence type="ECO:0000313" key="2">
    <source>
        <dbReference type="Proteomes" id="UP000316304"/>
    </source>
</evidence>
<proteinExistence type="predicted"/>
<dbReference type="Gene3D" id="1.25.40.10">
    <property type="entry name" value="Tetratricopeptide repeat domain"/>
    <property type="match status" value="2"/>
</dbReference>
<evidence type="ECO:0000313" key="1">
    <source>
        <dbReference type="EMBL" id="TWU26980.1"/>
    </source>
</evidence>
<protein>
    <recommendedName>
        <fullName evidence="3">Tetratricopeptide repeat protein</fullName>
    </recommendedName>
</protein>
<accession>A0A5C6CQZ2</accession>
<gene>
    <name evidence="1" type="ORF">Pla52o_08360</name>
</gene>
<organism evidence="1 2">
    <name type="scientific">Novipirellula galeiformis</name>
    <dbReference type="NCBI Taxonomy" id="2528004"/>
    <lineage>
        <taxon>Bacteria</taxon>
        <taxon>Pseudomonadati</taxon>
        <taxon>Planctomycetota</taxon>
        <taxon>Planctomycetia</taxon>
        <taxon>Pirellulales</taxon>
        <taxon>Pirellulaceae</taxon>
        <taxon>Novipirellula</taxon>
    </lineage>
</organism>
<keyword evidence="2" id="KW-1185">Reference proteome</keyword>
<dbReference type="InterPro" id="IPR011990">
    <property type="entry name" value="TPR-like_helical_dom_sf"/>
</dbReference>
<dbReference type="SUPFAM" id="SSF48452">
    <property type="entry name" value="TPR-like"/>
    <property type="match status" value="1"/>
</dbReference>
<dbReference type="AlphaFoldDB" id="A0A5C6CQZ2"/>
<reference evidence="1 2" key="1">
    <citation type="submission" date="2019-02" db="EMBL/GenBank/DDBJ databases">
        <title>Deep-cultivation of Planctomycetes and their phenomic and genomic characterization uncovers novel biology.</title>
        <authorList>
            <person name="Wiegand S."/>
            <person name="Jogler M."/>
            <person name="Boedeker C."/>
            <person name="Pinto D."/>
            <person name="Vollmers J."/>
            <person name="Rivas-Marin E."/>
            <person name="Kohn T."/>
            <person name="Peeters S.H."/>
            <person name="Heuer A."/>
            <person name="Rast P."/>
            <person name="Oberbeckmann S."/>
            <person name="Bunk B."/>
            <person name="Jeske O."/>
            <person name="Meyerdierks A."/>
            <person name="Storesund J.E."/>
            <person name="Kallscheuer N."/>
            <person name="Luecker S."/>
            <person name="Lage O.M."/>
            <person name="Pohl T."/>
            <person name="Merkel B.J."/>
            <person name="Hornburger P."/>
            <person name="Mueller R.-W."/>
            <person name="Bruemmer F."/>
            <person name="Labrenz M."/>
            <person name="Spormann A.M."/>
            <person name="Op Den Camp H."/>
            <person name="Overmann J."/>
            <person name="Amann R."/>
            <person name="Jetten M.S.M."/>
            <person name="Mascher T."/>
            <person name="Medema M.H."/>
            <person name="Devos D.P."/>
            <person name="Kaster A.-K."/>
            <person name="Ovreas L."/>
            <person name="Rohde M."/>
            <person name="Galperin M.Y."/>
            <person name="Jogler C."/>
        </authorList>
    </citation>
    <scope>NUCLEOTIDE SEQUENCE [LARGE SCALE GENOMIC DNA]</scope>
    <source>
        <strain evidence="1 2">Pla52o</strain>
    </source>
</reference>